<dbReference type="InterPro" id="IPR006621">
    <property type="entry name" value="Nose-resist-to-fluoxetine_N"/>
</dbReference>
<evidence type="ECO:0000256" key="1">
    <source>
        <dbReference type="SAM" id="MobiDB-lite"/>
    </source>
</evidence>
<organism evidence="5 6">
    <name type="scientific">Hermetia illucens</name>
    <name type="common">Black soldier fly</name>
    <dbReference type="NCBI Taxonomy" id="343691"/>
    <lineage>
        <taxon>Eukaryota</taxon>
        <taxon>Metazoa</taxon>
        <taxon>Ecdysozoa</taxon>
        <taxon>Arthropoda</taxon>
        <taxon>Hexapoda</taxon>
        <taxon>Insecta</taxon>
        <taxon>Pterygota</taxon>
        <taxon>Neoptera</taxon>
        <taxon>Endopterygota</taxon>
        <taxon>Diptera</taxon>
        <taxon>Brachycera</taxon>
        <taxon>Stratiomyomorpha</taxon>
        <taxon>Stratiomyidae</taxon>
        <taxon>Hermetiinae</taxon>
        <taxon>Hermetia</taxon>
    </lineage>
</organism>
<feature type="transmembrane region" description="Helical" evidence="2">
    <location>
        <begin position="489"/>
        <end position="509"/>
    </location>
</feature>
<dbReference type="PANTHER" id="PTHR11161">
    <property type="entry name" value="O-ACYLTRANSFERASE"/>
    <property type="match status" value="1"/>
</dbReference>
<feature type="chain" id="PRO_5031325964" description="Nose resistant-to-fluoxetine protein N-terminal domain-containing protein" evidence="3">
    <location>
        <begin position="25"/>
        <end position="795"/>
    </location>
</feature>
<dbReference type="Proteomes" id="UP000594454">
    <property type="component" value="Chromosome 1"/>
</dbReference>
<keyword evidence="2" id="KW-0472">Membrane</keyword>
<keyword evidence="2" id="KW-0812">Transmembrane</keyword>
<feature type="transmembrane region" description="Helical" evidence="2">
    <location>
        <begin position="436"/>
        <end position="460"/>
    </location>
</feature>
<accession>A0A7R8UAL6</accession>
<feature type="transmembrane region" description="Helical" evidence="2">
    <location>
        <begin position="649"/>
        <end position="670"/>
    </location>
</feature>
<feature type="domain" description="Nose resistant-to-fluoxetine protein N-terminal" evidence="4">
    <location>
        <begin position="133"/>
        <end position="276"/>
    </location>
</feature>
<feature type="compositionally biased region" description="Basic and acidic residues" evidence="1">
    <location>
        <begin position="339"/>
        <end position="359"/>
    </location>
</feature>
<keyword evidence="3" id="KW-0732">Signal</keyword>
<feature type="transmembrane region" description="Helical" evidence="2">
    <location>
        <begin position="581"/>
        <end position="600"/>
    </location>
</feature>
<evidence type="ECO:0000259" key="4">
    <source>
        <dbReference type="SMART" id="SM00703"/>
    </source>
</evidence>
<feature type="transmembrane region" description="Helical" evidence="2">
    <location>
        <begin position="295"/>
        <end position="316"/>
    </location>
</feature>
<feature type="transmembrane region" description="Helical" evidence="2">
    <location>
        <begin position="398"/>
        <end position="416"/>
    </location>
</feature>
<feature type="transmembrane region" description="Helical" evidence="2">
    <location>
        <begin position="550"/>
        <end position="569"/>
    </location>
</feature>
<dbReference type="PANTHER" id="PTHR11161:SF15">
    <property type="entry name" value="GH19286P-RELATED"/>
    <property type="match status" value="1"/>
</dbReference>
<name>A0A7R8UAL6_HERIL</name>
<dbReference type="GO" id="GO:0016747">
    <property type="term" value="F:acyltransferase activity, transferring groups other than amino-acyl groups"/>
    <property type="evidence" value="ECO:0007669"/>
    <property type="project" value="InterPro"/>
</dbReference>
<evidence type="ECO:0000256" key="2">
    <source>
        <dbReference type="SAM" id="Phobius"/>
    </source>
</evidence>
<protein>
    <recommendedName>
        <fullName evidence="4">Nose resistant-to-fluoxetine protein N-terminal domain-containing protein</fullName>
    </recommendedName>
</protein>
<dbReference type="InterPro" id="IPR052728">
    <property type="entry name" value="O2_lipid_transport_reg"/>
</dbReference>
<feature type="signal peptide" evidence="3">
    <location>
        <begin position="1"/>
        <end position="24"/>
    </location>
</feature>
<evidence type="ECO:0000313" key="5">
    <source>
        <dbReference type="EMBL" id="CAD7077258.1"/>
    </source>
</evidence>
<dbReference type="AlphaFoldDB" id="A0A7R8UAL6"/>
<dbReference type="InterPro" id="IPR002656">
    <property type="entry name" value="Acyl_transf_3_dom"/>
</dbReference>
<reference evidence="5 6" key="1">
    <citation type="submission" date="2020-11" db="EMBL/GenBank/DDBJ databases">
        <authorList>
            <person name="Wallbank WR R."/>
            <person name="Pardo Diaz C."/>
            <person name="Kozak K."/>
            <person name="Martin S."/>
            <person name="Jiggins C."/>
            <person name="Moest M."/>
            <person name="Warren A I."/>
            <person name="Generalovic N T."/>
            <person name="Byers J.R.P. K."/>
            <person name="Montejo-Kovacevich G."/>
            <person name="Yen C E."/>
        </authorList>
    </citation>
    <scope>NUCLEOTIDE SEQUENCE [LARGE SCALE GENOMIC DNA]</scope>
</reference>
<gene>
    <name evidence="5" type="ORF">HERILL_LOCUS623</name>
</gene>
<dbReference type="Pfam" id="PF01757">
    <property type="entry name" value="Acyl_transf_3"/>
    <property type="match status" value="1"/>
</dbReference>
<dbReference type="InParanoid" id="A0A7R8UAL6"/>
<feature type="transmembrane region" description="Helical" evidence="2">
    <location>
        <begin position="682"/>
        <end position="703"/>
    </location>
</feature>
<feature type="transmembrane region" description="Helical" evidence="2">
    <location>
        <begin position="763"/>
        <end position="783"/>
    </location>
</feature>
<dbReference type="SMART" id="SM00703">
    <property type="entry name" value="NRF"/>
    <property type="match status" value="1"/>
</dbReference>
<keyword evidence="2" id="KW-1133">Transmembrane helix</keyword>
<sequence length="795" mass="91722">MMFTYRLLIPIIAFNCCLFNINNALINPPLASSSAQNPDSLNKNLTCEEFCAISKASSGTFRRQPGYYHQHNNDEELPQQLVIKEQIFRGTRQPLNEWLHQSSRHRTLANEDYLRQSSIIFGLTQIANEDYLSPACFRNLKELGKAVLRKDVWAMKVLDSSGSKNAGFLWGQNYWLGSQDGCEAVQEPVYITLSDQYERAMKKGLINDLAPYEMDYRVVYIRHDSPWQVEIKFMTERIIHVGLCLPKSCSNAEVYNLTQSYMDWGYFEEANVYDINPEVIHIKDLRLRDDFFDKISFKIVTVAVILTAVLMFLALWQNSVCDEKKSNVERTLITTSGTEPRDDTKKSKDNEETSKKEKNGRELSISNFIRCFDLINNGRSLFTFEQASPSSIPVINGLRSVSCLWIMLFHVIWYMYFTVDNKTFLISLGERAFFQYVSTAPLLVDVFFTISGFLSVYNFIRNEKNLQRIANSSFVDNCKAFGRMVLHRYLRLAPLYLILTAIVEIFTAYTEDVSLFHIHERYDQTCPKFWWRNVLLIQNLFSHEHLCLNWTWSLACEMQFYIIGIGALFTYVKYPKTIKGLAVLGLLSSVLWTAFVGFEINYRLSFDVMYHTGTQMYINPFIRISPYIVGSIAGWFLATTKGQFSVNTVFEKCAWNLAILIFFSCIYSTVKRDMSELYTVGLYVFGRLFFSCAIAWVILGSATGRGVWWSRFLELTPFQHLNKLSYGIYLLNPFVVSFVFSLSSTSTHADPIMLCVQTSGFIVIVYICSIIFSLSFEMPYCNISSLLLRRKVKTA</sequence>
<evidence type="ECO:0000256" key="3">
    <source>
        <dbReference type="SAM" id="SignalP"/>
    </source>
</evidence>
<dbReference type="OMA" id="DEMCSRH"/>
<proteinExistence type="predicted"/>
<feature type="region of interest" description="Disordered" evidence="1">
    <location>
        <begin position="332"/>
        <end position="359"/>
    </location>
</feature>
<dbReference type="EMBL" id="LR899009">
    <property type="protein sequence ID" value="CAD7077258.1"/>
    <property type="molecule type" value="Genomic_DNA"/>
</dbReference>
<evidence type="ECO:0000313" key="6">
    <source>
        <dbReference type="Proteomes" id="UP000594454"/>
    </source>
</evidence>
<keyword evidence="6" id="KW-1185">Reference proteome</keyword>
<dbReference type="Pfam" id="PF20146">
    <property type="entry name" value="NRF"/>
    <property type="match status" value="1"/>
</dbReference>
<feature type="transmembrane region" description="Helical" evidence="2">
    <location>
        <begin position="724"/>
        <end position="743"/>
    </location>
</feature>
<dbReference type="OrthoDB" id="207378at2759"/>
<feature type="transmembrane region" description="Helical" evidence="2">
    <location>
        <begin position="620"/>
        <end position="637"/>
    </location>
</feature>